<keyword evidence="10" id="KW-0028">Amino-acid biosynthesis</keyword>
<comment type="catalytic activity">
    <reaction evidence="9 10">
        <text>L-leucine + 2-oxoglutarate = 4-methyl-2-oxopentanoate + L-glutamate</text>
        <dbReference type="Rhea" id="RHEA:18321"/>
        <dbReference type="ChEBI" id="CHEBI:16810"/>
        <dbReference type="ChEBI" id="CHEBI:17865"/>
        <dbReference type="ChEBI" id="CHEBI:29985"/>
        <dbReference type="ChEBI" id="CHEBI:57427"/>
        <dbReference type="EC" id="2.6.1.42"/>
    </reaction>
</comment>
<evidence type="ECO:0000256" key="6">
    <source>
        <dbReference type="ARBA" id="ARBA00022679"/>
    </source>
</evidence>
<keyword evidence="10" id="KW-0663">Pyridoxal phosphate</keyword>
<comment type="cofactor">
    <cofactor evidence="10">
        <name>pyridoxal 5'-phosphate</name>
        <dbReference type="ChEBI" id="CHEBI:597326"/>
    </cofactor>
</comment>
<proteinExistence type="inferred from homology"/>
<dbReference type="SUPFAM" id="SSF56752">
    <property type="entry name" value="D-aminoacid aminotransferase-like PLP-dependent enzymes"/>
    <property type="match status" value="1"/>
</dbReference>
<dbReference type="InterPro" id="IPR001544">
    <property type="entry name" value="Aminotrans_IV"/>
</dbReference>
<reference evidence="12" key="1">
    <citation type="journal article" date="2019" name="Int. J. Syst. Evol. Microbiol.">
        <title>The Global Catalogue of Microorganisms (GCM) 10K type strain sequencing project: providing services to taxonomists for standard genome sequencing and annotation.</title>
        <authorList>
            <consortium name="The Broad Institute Genomics Platform"/>
            <consortium name="The Broad Institute Genome Sequencing Center for Infectious Disease"/>
            <person name="Wu L."/>
            <person name="Ma J."/>
        </authorList>
    </citation>
    <scope>NUCLEOTIDE SEQUENCE [LARGE SCALE GENOMIC DNA]</scope>
    <source>
        <strain evidence="12">CGMCC 1.10188</strain>
    </source>
</reference>
<keyword evidence="10" id="KW-0100">Branched-chain amino acid biosynthesis</keyword>
<dbReference type="EMBL" id="BMDZ01000023">
    <property type="protein sequence ID" value="GGB40519.1"/>
    <property type="molecule type" value="Genomic_DNA"/>
</dbReference>
<evidence type="ECO:0000256" key="3">
    <source>
        <dbReference type="ARBA" id="ARBA00005072"/>
    </source>
</evidence>
<dbReference type="Gene3D" id="3.20.10.10">
    <property type="entry name" value="D-amino Acid Aminotransferase, subunit A, domain 2"/>
    <property type="match status" value="1"/>
</dbReference>
<evidence type="ECO:0000256" key="7">
    <source>
        <dbReference type="ARBA" id="ARBA00048212"/>
    </source>
</evidence>
<dbReference type="InterPro" id="IPR043131">
    <property type="entry name" value="BCAT-like_N"/>
</dbReference>
<comment type="pathway">
    <text evidence="3 10">Amino-acid biosynthesis; L-leucine biosynthesis; L-leucine from 3-methyl-2-oxobutanoate: step 4/4.</text>
</comment>
<comment type="function">
    <text evidence="10">Acts on leucine, isoleucine and valine.</text>
</comment>
<evidence type="ECO:0000313" key="11">
    <source>
        <dbReference type="EMBL" id="GGB40519.1"/>
    </source>
</evidence>
<dbReference type="PANTHER" id="PTHR42743:SF4">
    <property type="entry name" value="BRANCHED-CHAIN-AMINO-ACID AMINOTRANSFERASE-RELATED"/>
    <property type="match status" value="1"/>
</dbReference>
<evidence type="ECO:0000256" key="9">
    <source>
        <dbReference type="ARBA" id="ARBA00049229"/>
    </source>
</evidence>
<dbReference type="InterPro" id="IPR050571">
    <property type="entry name" value="Class-IV_PLP-Dep_Aminotrnsfr"/>
</dbReference>
<gene>
    <name evidence="10 11" type="primary">ilvE</name>
    <name evidence="11" type="ORF">GCM10011505_22490</name>
</gene>
<comment type="similarity">
    <text evidence="4 10">Belongs to the class-IV pyridoxal-phosphate-dependent aminotransferase family.</text>
</comment>
<dbReference type="GO" id="GO:0008483">
    <property type="term" value="F:transaminase activity"/>
    <property type="evidence" value="ECO:0007669"/>
    <property type="project" value="UniProtKB-KW"/>
</dbReference>
<comment type="catalytic activity">
    <reaction evidence="8 10">
        <text>L-isoleucine + 2-oxoglutarate = (S)-3-methyl-2-oxopentanoate + L-glutamate</text>
        <dbReference type="Rhea" id="RHEA:24801"/>
        <dbReference type="ChEBI" id="CHEBI:16810"/>
        <dbReference type="ChEBI" id="CHEBI:29985"/>
        <dbReference type="ChEBI" id="CHEBI:35146"/>
        <dbReference type="ChEBI" id="CHEBI:58045"/>
        <dbReference type="EC" id="2.6.1.42"/>
    </reaction>
</comment>
<dbReference type="InterPro" id="IPR005785">
    <property type="entry name" value="B_amino_transI"/>
</dbReference>
<dbReference type="NCBIfam" id="TIGR01122">
    <property type="entry name" value="ilvE_I"/>
    <property type="match status" value="1"/>
</dbReference>
<comment type="pathway">
    <text evidence="1 10">Amino-acid biosynthesis; L-isoleucine biosynthesis; L-isoleucine from 2-oxobutanoate: step 4/4.</text>
</comment>
<sequence length="319" mass="35525">MTAKHPPEFAWKDGHLIAWDDCTVHVRSQAGFFGANVFEGVRGYWSDDREQLYLFRMDTHFERLALSMKVMRLEVGYTADDMLAGVIETIRANGFREHLQCNVVAHFGLNLDQDPLYPTSNTGVHITAIRFPRSPKTEAGIHACIPSWRRISDSTVPPRVKVGANYQNSRLAANEARINGYDMPIILNERGTIAEGPGSCLFMLREGRLHTPAVTDGILESITRDTLIVFARDILGIEVVERSIDRTELYAADEVLMCGSIAEVTPVISVDRLPVGRGTVGPVATALRDLYFRALIGDLPGYEHWLTPVYDAAALRRTA</sequence>
<comment type="catalytic activity">
    <reaction evidence="7 10">
        <text>L-valine + 2-oxoglutarate = 3-methyl-2-oxobutanoate + L-glutamate</text>
        <dbReference type="Rhea" id="RHEA:24813"/>
        <dbReference type="ChEBI" id="CHEBI:11851"/>
        <dbReference type="ChEBI" id="CHEBI:16810"/>
        <dbReference type="ChEBI" id="CHEBI:29985"/>
        <dbReference type="ChEBI" id="CHEBI:57762"/>
        <dbReference type="EC" id="2.6.1.42"/>
    </reaction>
</comment>
<dbReference type="Proteomes" id="UP000603352">
    <property type="component" value="Unassembled WGS sequence"/>
</dbReference>
<evidence type="ECO:0000313" key="12">
    <source>
        <dbReference type="Proteomes" id="UP000603352"/>
    </source>
</evidence>
<evidence type="ECO:0000256" key="8">
    <source>
        <dbReference type="ARBA" id="ARBA00048798"/>
    </source>
</evidence>
<comment type="pathway">
    <text evidence="2 10">Amino-acid biosynthesis; L-valine biosynthesis; L-valine from pyruvate: step 4/4.</text>
</comment>
<name>A0ABQ1IJ51_9PROT</name>
<evidence type="ECO:0000256" key="5">
    <source>
        <dbReference type="ARBA" id="ARBA00022576"/>
    </source>
</evidence>
<dbReference type="InterPro" id="IPR036038">
    <property type="entry name" value="Aminotransferase-like"/>
</dbReference>
<dbReference type="RefSeq" id="WP_188577836.1">
    <property type="nucleotide sequence ID" value="NZ_BMDZ01000023.1"/>
</dbReference>
<evidence type="ECO:0000256" key="1">
    <source>
        <dbReference type="ARBA" id="ARBA00004824"/>
    </source>
</evidence>
<dbReference type="PANTHER" id="PTHR42743">
    <property type="entry name" value="AMINO-ACID AMINOTRANSFERASE"/>
    <property type="match status" value="1"/>
</dbReference>
<keyword evidence="5 10" id="KW-0032">Aminotransferase</keyword>
<dbReference type="InterPro" id="IPR043132">
    <property type="entry name" value="BCAT-like_C"/>
</dbReference>
<organism evidence="11 12">
    <name type="scientific">Tistrella bauzanensis</name>
    <dbReference type="NCBI Taxonomy" id="657419"/>
    <lineage>
        <taxon>Bacteria</taxon>
        <taxon>Pseudomonadati</taxon>
        <taxon>Pseudomonadota</taxon>
        <taxon>Alphaproteobacteria</taxon>
        <taxon>Geminicoccales</taxon>
        <taxon>Geminicoccaceae</taxon>
        <taxon>Tistrella</taxon>
    </lineage>
</organism>
<evidence type="ECO:0000256" key="10">
    <source>
        <dbReference type="RuleBase" id="RU364094"/>
    </source>
</evidence>
<evidence type="ECO:0000256" key="2">
    <source>
        <dbReference type="ARBA" id="ARBA00004931"/>
    </source>
</evidence>
<dbReference type="Gene3D" id="3.30.470.10">
    <property type="match status" value="1"/>
</dbReference>
<dbReference type="EC" id="2.6.1.42" evidence="10"/>
<comment type="caution">
    <text evidence="11">The sequence shown here is derived from an EMBL/GenBank/DDBJ whole genome shotgun (WGS) entry which is preliminary data.</text>
</comment>
<keyword evidence="12" id="KW-1185">Reference proteome</keyword>
<accession>A0ABQ1IJ51</accession>
<dbReference type="Pfam" id="PF01063">
    <property type="entry name" value="Aminotran_4"/>
    <property type="match status" value="1"/>
</dbReference>
<keyword evidence="6 10" id="KW-0808">Transferase</keyword>
<protein>
    <recommendedName>
        <fullName evidence="10">Branched-chain-amino-acid aminotransferase</fullName>
        <shortName evidence="10">BCAT</shortName>
        <ecNumber evidence="10">2.6.1.42</ecNumber>
    </recommendedName>
</protein>
<evidence type="ECO:0000256" key="4">
    <source>
        <dbReference type="ARBA" id="ARBA00009320"/>
    </source>
</evidence>